<evidence type="ECO:0000313" key="2">
    <source>
        <dbReference type="Proteomes" id="UP000242180"/>
    </source>
</evidence>
<evidence type="ECO:0000313" key="1">
    <source>
        <dbReference type="EMBL" id="ORY98908.1"/>
    </source>
</evidence>
<dbReference type="InParanoid" id="A0A1X2HIN3"/>
<dbReference type="Proteomes" id="UP000242180">
    <property type="component" value="Unassembled WGS sequence"/>
</dbReference>
<dbReference type="CDD" id="cd02537">
    <property type="entry name" value="GT8_Glycogenin"/>
    <property type="match status" value="1"/>
</dbReference>
<dbReference type="AlphaFoldDB" id="A0A1X2HIN3"/>
<dbReference type="PANTHER" id="PTHR11183">
    <property type="entry name" value="GLYCOGENIN SUBFAMILY MEMBER"/>
    <property type="match status" value="1"/>
</dbReference>
<dbReference type="InterPro" id="IPR029044">
    <property type="entry name" value="Nucleotide-diphossugar_trans"/>
</dbReference>
<dbReference type="SUPFAM" id="SSF53448">
    <property type="entry name" value="Nucleotide-diphospho-sugar transferases"/>
    <property type="match status" value="1"/>
</dbReference>
<comment type="caution">
    <text evidence="1">The sequence shown here is derived from an EMBL/GenBank/DDBJ whole genome shotgun (WGS) entry which is preliminary data.</text>
</comment>
<keyword evidence="1" id="KW-0808">Transferase</keyword>
<proteinExistence type="predicted"/>
<gene>
    <name evidence="1" type="ORF">BCR43DRAFT_488379</name>
</gene>
<dbReference type="Gene3D" id="3.90.550.10">
    <property type="entry name" value="Spore Coat Polysaccharide Biosynthesis Protein SpsA, Chain A"/>
    <property type="match status" value="1"/>
</dbReference>
<protein>
    <submittedName>
        <fullName evidence="1">Nucleotide-diphospho-sugar transferase</fullName>
    </submittedName>
</protein>
<dbReference type="OMA" id="WRRTDQT"/>
<keyword evidence="2" id="KW-1185">Reference proteome</keyword>
<dbReference type="OrthoDB" id="2014201at2759"/>
<organism evidence="1 2">
    <name type="scientific">Syncephalastrum racemosum</name>
    <name type="common">Filamentous fungus</name>
    <dbReference type="NCBI Taxonomy" id="13706"/>
    <lineage>
        <taxon>Eukaryota</taxon>
        <taxon>Fungi</taxon>
        <taxon>Fungi incertae sedis</taxon>
        <taxon>Mucoromycota</taxon>
        <taxon>Mucoromycotina</taxon>
        <taxon>Mucoromycetes</taxon>
        <taxon>Mucorales</taxon>
        <taxon>Syncephalastraceae</taxon>
        <taxon>Syncephalastrum</taxon>
    </lineage>
</organism>
<dbReference type="FunCoup" id="A0A1X2HIN3">
    <property type="interactions" value="854"/>
</dbReference>
<dbReference type="Pfam" id="PF01501">
    <property type="entry name" value="Glyco_transf_8"/>
    <property type="match status" value="1"/>
</dbReference>
<dbReference type="InterPro" id="IPR050587">
    <property type="entry name" value="GNT1/Glycosyltrans_8"/>
</dbReference>
<sequence length="273" mass="31512">MVAQSLDKAAWAVVLTSTNKYIDGALKLAASLQHVQSAYPLLVLYTSAVSQEAREKLKEAGCIVHEVAPVRPRGKVTYFTQRFEDTWTKLTAWDQADHYERLVLLDADMLVLKNMDELMKMELDKDEIAACYACKCNPHKIKAYPADWIPENCAYTAMDDKRRDYFNSGAIVLRPSHTTFQTMLARLYGIPDLNIYPFPDQDFLNEFFAGHWKLLPYTYNALKTLPYLHTALWDLSEVKVVHYILDKPWDKDPSDTDDRYASLYRLWWDAPGV</sequence>
<dbReference type="STRING" id="13706.A0A1X2HIN3"/>
<dbReference type="GO" id="GO:0016757">
    <property type="term" value="F:glycosyltransferase activity"/>
    <property type="evidence" value="ECO:0007669"/>
    <property type="project" value="InterPro"/>
</dbReference>
<accession>A0A1X2HIN3</accession>
<name>A0A1X2HIN3_SYNRA</name>
<dbReference type="InterPro" id="IPR002495">
    <property type="entry name" value="Glyco_trans_8"/>
</dbReference>
<dbReference type="EMBL" id="MCGN01000003">
    <property type="protein sequence ID" value="ORY98908.1"/>
    <property type="molecule type" value="Genomic_DNA"/>
</dbReference>
<reference evidence="1 2" key="1">
    <citation type="submission" date="2016-07" db="EMBL/GenBank/DDBJ databases">
        <title>Pervasive Adenine N6-methylation of Active Genes in Fungi.</title>
        <authorList>
            <consortium name="DOE Joint Genome Institute"/>
            <person name="Mondo S.J."/>
            <person name="Dannebaum R.O."/>
            <person name="Kuo R.C."/>
            <person name="Labutti K."/>
            <person name="Haridas S."/>
            <person name="Kuo A."/>
            <person name="Salamov A."/>
            <person name="Ahrendt S.R."/>
            <person name="Lipzen A."/>
            <person name="Sullivan W."/>
            <person name="Andreopoulos W.B."/>
            <person name="Clum A."/>
            <person name="Lindquist E."/>
            <person name="Daum C."/>
            <person name="Ramamoorthy G.K."/>
            <person name="Gryganskyi A."/>
            <person name="Culley D."/>
            <person name="Magnuson J.K."/>
            <person name="James T.Y."/>
            <person name="O'Malley M.A."/>
            <person name="Stajich J.E."/>
            <person name="Spatafora J.W."/>
            <person name="Visel A."/>
            <person name="Grigoriev I.V."/>
        </authorList>
    </citation>
    <scope>NUCLEOTIDE SEQUENCE [LARGE SCALE GENOMIC DNA]</scope>
    <source>
        <strain evidence="1 2">NRRL 2496</strain>
    </source>
</reference>